<dbReference type="OrthoDB" id="9901621at2"/>
<evidence type="ECO:0000313" key="2">
    <source>
        <dbReference type="EMBL" id="TYC49045.1"/>
    </source>
</evidence>
<dbReference type="Proteomes" id="UP000371977">
    <property type="component" value="Unassembled WGS sequence"/>
</dbReference>
<keyword evidence="1" id="KW-0472">Membrane</keyword>
<keyword evidence="1" id="KW-0812">Transmembrane</keyword>
<protein>
    <submittedName>
        <fullName evidence="2">Uncharacterized protein</fullName>
    </submittedName>
</protein>
<evidence type="ECO:0000256" key="1">
    <source>
        <dbReference type="SAM" id="Phobius"/>
    </source>
</evidence>
<accession>A0A6C2C6S3</accession>
<dbReference type="EMBL" id="SDGZ01000015">
    <property type="protein sequence ID" value="TYC49045.1"/>
    <property type="molecule type" value="Genomic_DNA"/>
</dbReference>
<keyword evidence="3" id="KW-1185">Reference proteome</keyword>
<sequence length="61" mass="6960">MGIKHSDRHENFEMSTASFAIAMVPMIILSSGITTLMTAKAYRSIRLTNAKAKRIERRHRL</sequence>
<dbReference type="AlphaFoldDB" id="A0A6C2C6S3"/>
<organism evidence="2 3">
    <name type="scientific">Weissella muntiaci</name>
    <dbReference type="NCBI Taxonomy" id="2508881"/>
    <lineage>
        <taxon>Bacteria</taxon>
        <taxon>Bacillati</taxon>
        <taxon>Bacillota</taxon>
        <taxon>Bacilli</taxon>
        <taxon>Lactobacillales</taxon>
        <taxon>Lactobacillaceae</taxon>
        <taxon>Weissella</taxon>
    </lineage>
</organism>
<feature type="transmembrane region" description="Helical" evidence="1">
    <location>
        <begin position="20"/>
        <end position="39"/>
    </location>
</feature>
<gene>
    <name evidence="2" type="ORF">ESZ50_07305</name>
</gene>
<dbReference type="RefSeq" id="WP_148622907.1">
    <property type="nucleotide sequence ID" value="NZ_SDGZ01000015.1"/>
</dbReference>
<name>A0A6C2C6S3_9LACO</name>
<proteinExistence type="predicted"/>
<reference evidence="2 3" key="1">
    <citation type="submission" date="2019-01" db="EMBL/GenBank/DDBJ databases">
        <title>Weissella sp. nov., a novel lactic acid bacterium isolated from animal feces.</title>
        <authorList>
            <person name="Wang L.-T."/>
        </authorList>
    </citation>
    <scope>NUCLEOTIDE SEQUENCE [LARGE SCALE GENOMIC DNA]</scope>
    <source>
        <strain evidence="2 3">8H-2</strain>
    </source>
</reference>
<evidence type="ECO:0000313" key="3">
    <source>
        <dbReference type="Proteomes" id="UP000371977"/>
    </source>
</evidence>
<keyword evidence="1" id="KW-1133">Transmembrane helix</keyword>
<comment type="caution">
    <text evidence="2">The sequence shown here is derived from an EMBL/GenBank/DDBJ whole genome shotgun (WGS) entry which is preliminary data.</text>
</comment>